<sequence length="482" mass="54457">MTTPEGTQALTVSTTQRQQPALPWEITDAIIDNLHDDVEALGACGAVCSEWLVRSRHHMFATLYLWPWRVAEFFELANSPLCTFTTHAKQLEIDDLKRRARSRSGSKESRKGSPRSCSSHHNTCFEVNTSYDNVDGSYDCGLSFKDTFLVHHDNPACFSNVESLFIRNVDWTALRTEEQFIIRGRLAKLATLKRLELHDTTFHDLREVVRIVDVLPSVRHLTANVNFMKHLEYTIISAATLTLSKFLQSVELGTEDGLPVVLSCITGVTSLERSEPEFVRRLELKHVKPNHHQYVRRLLQKSGKNLQHLGITFTEDTIPRRGQDEISDILDLSRLGVLRTLRLDGLRVPKAKYTSVLEEGLATILQRIESSFLDTIHLGFALGNDADLRHINWRELERVLLALHFFGLKTVCVVVNILPDVREVTSLSSQLQTELRLAMPELANRGVLKVSANTNRRSTVNRGGWPSVAIEPATYPAHGKTT</sequence>
<keyword evidence="3" id="KW-1185">Reference proteome</keyword>
<evidence type="ECO:0000313" key="2">
    <source>
        <dbReference type="EMBL" id="KAF9533281.1"/>
    </source>
</evidence>
<dbReference type="AlphaFoldDB" id="A0A9P6JUB8"/>
<accession>A0A9P6JUB8</accession>
<proteinExistence type="predicted"/>
<dbReference type="EMBL" id="MU157829">
    <property type="protein sequence ID" value="KAF9533281.1"/>
    <property type="molecule type" value="Genomic_DNA"/>
</dbReference>
<dbReference type="OrthoDB" id="2734547at2759"/>
<evidence type="ECO:0000256" key="1">
    <source>
        <dbReference type="SAM" id="MobiDB-lite"/>
    </source>
</evidence>
<dbReference type="Proteomes" id="UP000807306">
    <property type="component" value="Unassembled WGS sequence"/>
</dbReference>
<reference evidence="2" key="1">
    <citation type="submission" date="2020-11" db="EMBL/GenBank/DDBJ databases">
        <authorList>
            <consortium name="DOE Joint Genome Institute"/>
            <person name="Ahrendt S."/>
            <person name="Riley R."/>
            <person name="Andreopoulos W."/>
            <person name="Labutti K."/>
            <person name="Pangilinan J."/>
            <person name="Ruiz-Duenas F.J."/>
            <person name="Barrasa J.M."/>
            <person name="Sanchez-Garcia M."/>
            <person name="Camarero S."/>
            <person name="Miyauchi S."/>
            <person name="Serrano A."/>
            <person name="Linde D."/>
            <person name="Babiker R."/>
            <person name="Drula E."/>
            <person name="Ayuso-Fernandez I."/>
            <person name="Pacheco R."/>
            <person name="Padilla G."/>
            <person name="Ferreira P."/>
            <person name="Barriuso J."/>
            <person name="Kellner H."/>
            <person name="Castanera R."/>
            <person name="Alfaro M."/>
            <person name="Ramirez L."/>
            <person name="Pisabarro A.G."/>
            <person name="Kuo A."/>
            <person name="Tritt A."/>
            <person name="Lipzen A."/>
            <person name="He G."/>
            <person name="Yan M."/>
            <person name="Ng V."/>
            <person name="Cullen D."/>
            <person name="Martin F."/>
            <person name="Rosso M.-N."/>
            <person name="Henrissat B."/>
            <person name="Hibbett D."/>
            <person name="Martinez A.T."/>
            <person name="Grigoriev I.V."/>
        </authorList>
    </citation>
    <scope>NUCLEOTIDE SEQUENCE</scope>
    <source>
        <strain evidence="2">CBS 506.95</strain>
    </source>
</reference>
<protein>
    <submittedName>
        <fullName evidence="2">Uncharacterized protein</fullName>
    </submittedName>
</protein>
<organism evidence="2 3">
    <name type="scientific">Crepidotus variabilis</name>
    <dbReference type="NCBI Taxonomy" id="179855"/>
    <lineage>
        <taxon>Eukaryota</taxon>
        <taxon>Fungi</taxon>
        <taxon>Dikarya</taxon>
        <taxon>Basidiomycota</taxon>
        <taxon>Agaricomycotina</taxon>
        <taxon>Agaricomycetes</taxon>
        <taxon>Agaricomycetidae</taxon>
        <taxon>Agaricales</taxon>
        <taxon>Agaricineae</taxon>
        <taxon>Crepidotaceae</taxon>
        <taxon>Crepidotus</taxon>
    </lineage>
</organism>
<gene>
    <name evidence="2" type="ORF">CPB83DRAFT_903230</name>
</gene>
<comment type="caution">
    <text evidence="2">The sequence shown here is derived from an EMBL/GenBank/DDBJ whole genome shotgun (WGS) entry which is preliminary data.</text>
</comment>
<feature type="region of interest" description="Disordered" evidence="1">
    <location>
        <begin position="98"/>
        <end position="119"/>
    </location>
</feature>
<name>A0A9P6JUB8_9AGAR</name>
<evidence type="ECO:0000313" key="3">
    <source>
        <dbReference type="Proteomes" id="UP000807306"/>
    </source>
</evidence>